<evidence type="ECO:0000256" key="2">
    <source>
        <dbReference type="PROSITE-ProRule" id="PRU00335"/>
    </source>
</evidence>
<name>A0A6H2H0R5_9BACL</name>
<sequence>MRGGTPVDKRERIIEAALEVFQELGIEKAKISDIVKRAGIAQGTFYLYFPSKLALMPAIAEIMVGRILERLQEIRPDGSARGQLNGMVEAIFAVTETHRDLTALIYSGITQTEHVREWESIYDPIYGWIRERLELFRERGEIRPSARPDFSARLVLGLIETAAEQNFLYASAEGEAIAEHKAELKQFLAAALGSEPLDC</sequence>
<keyword evidence="5" id="KW-1185">Reference proteome</keyword>
<dbReference type="SUPFAM" id="SSF46689">
    <property type="entry name" value="Homeodomain-like"/>
    <property type="match status" value="1"/>
</dbReference>
<dbReference type="KEGG" id="palr:HGI30_18000"/>
<reference evidence="4 5" key="1">
    <citation type="submission" date="2020-04" db="EMBL/GenBank/DDBJ databases">
        <title>Novel Paenibacillus strain UniB2 isolated from commercial digestive syrup.</title>
        <authorList>
            <person name="Thorat V."/>
            <person name="Kirdat K."/>
            <person name="Tiwarekar B."/>
            <person name="Yadav A."/>
        </authorList>
    </citation>
    <scope>NUCLEOTIDE SEQUENCE [LARGE SCALE GENOMIC DNA]</scope>
    <source>
        <strain evidence="4 5">UniB2</strain>
    </source>
</reference>
<dbReference type="InterPro" id="IPR041603">
    <property type="entry name" value="YvdT_C"/>
</dbReference>
<dbReference type="InterPro" id="IPR009057">
    <property type="entry name" value="Homeodomain-like_sf"/>
</dbReference>
<evidence type="ECO:0000256" key="1">
    <source>
        <dbReference type="ARBA" id="ARBA00023125"/>
    </source>
</evidence>
<dbReference type="SUPFAM" id="SSF48498">
    <property type="entry name" value="Tetracyclin repressor-like, C-terminal domain"/>
    <property type="match status" value="1"/>
</dbReference>
<dbReference type="InterPro" id="IPR050624">
    <property type="entry name" value="HTH-type_Tx_Regulator"/>
</dbReference>
<dbReference type="PANTHER" id="PTHR43479">
    <property type="entry name" value="ACREF/ENVCD OPERON REPRESSOR-RELATED"/>
    <property type="match status" value="1"/>
</dbReference>
<feature type="domain" description="HTH tetR-type" evidence="3">
    <location>
        <begin position="7"/>
        <end position="67"/>
    </location>
</feature>
<dbReference type="Proteomes" id="UP000502136">
    <property type="component" value="Chromosome"/>
</dbReference>
<dbReference type="InterPro" id="IPR001647">
    <property type="entry name" value="HTH_TetR"/>
</dbReference>
<dbReference type="PANTHER" id="PTHR43479:SF8">
    <property type="entry name" value="TRANSCRIPTIONAL REGULATOR, TETR FAMILY"/>
    <property type="match status" value="1"/>
</dbReference>
<dbReference type="GO" id="GO:0003677">
    <property type="term" value="F:DNA binding"/>
    <property type="evidence" value="ECO:0007669"/>
    <property type="project" value="UniProtKB-UniRule"/>
</dbReference>
<dbReference type="AlphaFoldDB" id="A0A6H2H0R5"/>
<proteinExistence type="predicted"/>
<dbReference type="PROSITE" id="PS50977">
    <property type="entry name" value="HTH_TETR_2"/>
    <property type="match status" value="1"/>
</dbReference>
<dbReference type="EMBL" id="CP051428">
    <property type="protein sequence ID" value="QJC53281.1"/>
    <property type="molecule type" value="Genomic_DNA"/>
</dbReference>
<dbReference type="Gene3D" id="1.10.357.10">
    <property type="entry name" value="Tetracycline Repressor, domain 2"/>
    <property type="match status" value="1"/>
</dbReference>
<gene>
    <name evidence="4" type="ORF">HGI30_18000</name>
</gene>
<feature type="DNA-binding region" description="H-T-H motif" evidence="2">
    <location>
        <begin position="30"/>
        <end position="49"/>
    </location>
</feature>
<dbReference type="PRINTS" id="PR00455">
    <property type="entry name" value="HTHTETR"/>
</dbReference>
<organism evidence="4 5">
    <name type="scientific">Paenibacillus albicereus</name>
    <dbReference type="NCBI Taxonomy" id="2726185"/>
    <lineage>
        <taxon>Bacteria</taxon>
        <taxon>Bacillati</taxon>
        <taxon>Bacillota</taxon>
        <taxon>Bacilli</taxon>
        <taxon>Bacillales</taxon>
        <taxon>Paenibacillaceae</taxon>
        <taxon>Paenibacillus</taxon>
    </lineage>
</organism>
<dbReference type="Pfam" id="PF17934">
    <property type="entry name" value="TetR_C_26"/>
    <property type="match status" value="1"/>
</dbReference>
<dbReference type="InterPro" id="IPR036271">
    <property type="entry name" value="Tet_transcr_reg_TetR-rel_C_sf"/>
</dbReference>
<accession>A0A6H2H0R5</accession>
<evidence type="ECO:0000259" key="3">
    <source>
        <dbReference type="PROSITE" id="PS50977"/>
    </source>
</evidence>
<dbReference type="Pfam" id="PF00440">
    <property type="entry name" value="TetR_N"/>
    <property type="match status" value="1"/>
</dbReference>
<keyword evidence="1 2" id="KW-0238">DNA-binding</keyword>
<protein>
    <submittedName>
        <fullName evidence="4">TetR/AcrR family transcriptional regulator</fullName>
    </submittedName>
</protein>
<evidence type="ECO:0000313" key="5">
    <source>
        <dbReference type="Proteomes" id="UP000502136"/>
    </source>
</evidence>
<evidence type="ECO:0000313" key="4">
    <source>
        <dbReference type="EMBL" id="QJC53281.1"/>
    </source>
</evidence>